<sequence>MPRPKRTRVASARTTTKAAPPTAAAPVLAPLDAPPPEEQQRANDASSDIYDVSDREKEKSKEKRESLRGARSTSRPRSASNQKTHALEKARQRRDSAMDRLENITSTSSDQVSGMIEQADNSVELGRKVTGTPPPKRMTDLSGLDLDDEMFDDLNTTFDTAGPASAQRSANTSSIHASIFKQRPRAGSFLSREDGYIRPSSRAGLTTPAFSSHLDIGKFTKRNREPSILGTAQKPRAQRMEPEPEPDSEPEDEEDGAVEGEDGFAPEAESTPLKRSKRRSEEIEVDRTPPASTSANPRKRKSTEGHEQRSRSSPFEDNRPVDDAIVPQTQSGSDLSSLPSTPPGRAQSSRPATPVMDEPIMDEELLAPPLSSSPSAEDEEIWPPIQSLARGRARRAASVLRRTPVRNDDVSDISSPPSLTYSPNYREPSPAVKKSKRRPTSKQETKKVTTADLAGLLPRRRRRNAGADEDSDVEVDISGLGDNDDELSHLDVRARRRPASRAGNSRNRSAAQRPTSRGKGKQQAPSSANRRATITYGRTSDKENQGEEEDEDEAEEGDDTLDREDGVDEESSQDLLARVGEELKNAARKFQEVDKWELDYEEMTQSSSPRDAR</sequence>
<reference evidence="1 2" key="1">
    <citation type="journal article" date="2022" name="New Phytol.">
        <title>Ecological generalism drives hyperdiversity of secondary metabolite gene clusters in xylarialean endophytes.</title>
        <authorList>
            <person name="Franco M.E.E."/>
            <person name="Wisecaver J.H."/>
            <person name="Arnold A.E."/>
            <person name="Ju Y.M."/>
            <person name="Slot J.C."/>
            <person name="Ahrendt S."/>
            <person name="Moore L.P."/>
            <person name="Eastman K.E."/>
            <person name="Scott K."/>
            <person name="Konkel Z."/>
            <person name="Mondo S.J."/>
            <person name="Kuo A."/>
            <person name="Hayes R.D."/>
            <person name="Haridas S."/>
            <person name="Andreopoulos B."/>
            <person name="Riley R."/>
            <person name="LaButti K."/>
            <person name="Pangilinan J."/>
            <person name="Lipzen A."/>
            <person name="Amirebrahimi M."/>
            <person name="Yan J."/>
            <person name="Adam C."/>
            <person name="Keymanesh K."/>
            <person name="Ng V."/>
            <person name="Louie K."/>
            <person name="Northen T."/>
            <person name="Drula E."/>
            <person name="Henrissat B."/>
            <person name="Hsieh H.M."/>
            <person name="Youens-Clark K."/>
            <person name="Lutzoni F."/>
            <person name="Miadlikowska J."/>
            <person name="Eastwood D.C."/>
            <person name="Hamelin R.C."/>
            <person name="Grigoriev I.V."/>
            <person name="U'Ren J.M."/>
        </authorList>
    </citation>
    <scope>NUCLEOTIDE SEQUENCE [LARGE SCALE GENOMIC DNA]</scope>
    <source>
        <strain evidence="1 2">ER1909</strain>
    </source>
</reference>
<name>A0ACC0DGR9_9PEZI</name>
<proteinExistence type="predicted"/>
<dbReference type="EMBL" id="MU394285">
    <property type="protein sequence ID" value="KAI6091874.1"/>
    <property type="molecule type" value="Genomic_DNA"/>
</dbReference>
<organism evidence="1 2">
    <name type="scientific">Hypoxylon rubiginosum</name>
    <dbReference type="NCBI Taxonomy" id="110542"/>
    <lineage>
        <taxon>Eukaryota</taxon>
        <taxon>Fungi</taxon>
        <taxon>Dikarya</taxon>
        <taxon>Ascomycota</taxon>
        <taxon>Pezizomycotina</taxon>
        <taxon>Sordariomycetes</taxon>
        <taxon>Xylariomycetidae</taxon>
        <taxon>Xylariales</taxon>
        <taxon>Hypoxylaceae</taxon>
        <taxon>Hypoxylon</taxon>
    </lineage>
</organism>
<keyword evidence="2" id="KW-1185">Reference proteome</keyword>
<protein>
    <submittedName>
        <fullName evidence="1">Uncharacterized protein</fullName>
    </submittedName>
</protein>
<comment type="caution">
    <text evidence="1">The sequence shown here is derived from an EMBL/GenBank/DDBJ whole genome shotgun (WGS) entry which is preliminary data.</text>
</comment>
<evidence type="ECO:0000313" key="2">
    <source>
        <dbReference type="Proteomes" id="UP001497680"/>
    </source>
</evidence>
<accession>A0ACC0DGR9</accession>
<gene>
    <name evidence="1" type="ORF">F4821DRAFT_225785</name>
</gene>
<evidence type="ECO:0000313" key="1">
    <source>
        <dbReference type="EMBL" id="KAI6091874.1"/>
    </source>
</evidence>
<dbReference type="Proteomes" id="UP001497680">
    <property type="component" value="Unassembled WGS sequence"/>
</dbReference>